<dbReference type="GO" id="GO:0016740">
    <property type="term" value="F:transferase activity"/>
    <property type="evidence" value="ECO:0007669"/>
    <property type="project" value="UniProtKB-KW"/>
</dbReference>
<comment type="caution">
    <text evidence="4">The sequence shown here is derived from an EMBL/GenBank/DDBJ whole genome shotgun (WGS) entry which is preliminary data.</text>
</comment>
<dbReference type="Pfam" id="PF05686">
    <property type="entry name" value="Glyco_transf_90"/>
    <property type="match status" value="1"/>
</dbReference>
<evidence type="ECO:0000313" key="4">
    <source>
        <dbReference type="EMBL" id="KXZ48787.1"/>
    </source>
</evidence>
<protein>
    <recommendedName>
        <fullName evidence="3">Glycosyl transferase CAP10 domain-containing protein</fullName>
    </recommendedName>
</protein>
<dbReference type="Proteomes" id="UP000075714">
    <property type="component" value="Unassembled WGS sequence"/>
</dbReference>
<dbReference type="InterPro" id="IPR006598">
    <property type="entry name" value="CAP10"/>
</dbReference>
<accession>A0A150GG15</accession>
<evidence type="ECO:0000256" key="1">
    <source>
        <dbReference type="ARBA" id="ARBA00010118"/>
    </source>
</evidence>
<proteinExistence type="inferred from homology"/>
<dbReference type="OrthoDB" id="202415at2759"/>
<keyword evidence="5" id="KW-1185">Reference proteome</keyword>
<dbReference type="PANTHER" id="PTHR12203">
    <property type="entry name" value="KDEL LYS-ASP-GLU-LEU CONTAINING - RELATED"/>
    <property type="match status" value="1"/>
</dbReference>
<dbReference type="EMBL" id="LSYV01000026">
    <property type="protein sequence ID" value="KXZ48787.1"/>
    <property type="molecule type" value="Genomic_DNA"/>
</dbReference>
<feature type="domain" description="Glycosyl transferase CAP10" evidence="3">
    <location>
        <begin position="124"/>
        <end position="375"/>
    </location>
</feature>
<dbReference type="SMART" id="SM00672">
    <property type="entry name" value="CAP10"/>
    <property type="match status" value="1"/>
</dbReference>
<evidence type="ECO:0000259" key="3">
    <source>
        <dbReference type="SMART" id="SM00672"/>
    </source>
</evidence>
<sequence>MQVPGAKYFGLRMKHVAAPRDKSSCLDAAFEFEEPYGARYFPRDSIDGLLVGLPRAVWRWPGQLDKQRFDKAAAWKFTCTDCSEQMIHYKILGGRLYVSNSVRPPEFYRANVEEMLNVLLYLFPMPDMEFLVFIGDGCVAMPVLQWNVCFHHGHPGFTMPTYSAWARAMGRSQMAAYHSCLQQRYPAHRRKPLAVWRGANTNTFGKITEDNYMRAVRVQLHLLGRNHSDVLDARIYKLVPENTGDFIRGFLNDLGPQMPSEDYNRYCVIIDVDGNGWSDRFGTALIHYPTPVLKMASNYSAFFEHLYAPGVAIEQFSPDLSDLLGAVQHMVADCKRGGSRSYGQRLARTMQATSRALMDQIGVAEAMAYSLLTYKNLTSWPLDPSTEGFSEVDPSCCKHAKLPALFARAVSRRLIDGRVPAAAGALV</sequence>
<dbReference type="AlphaFoldDB" id="A0A150GG15"/>
<keyword evidence="2" id="KW-0808">Transferase</keyword>
<organism evidence="4 5">
    <name type="scientific">Gonium pectorale</name>
    <name type="common">Green alga</name>
    <dbReference type="NCBI Taxonomy" id="33097"/>
    <lineage>
        <taxon>Eukaryota</taxon>
        <taxon>Viridiplantae</taxon>
        <taxon>Chlorophyta</taxon>
        <taxon>core chlorophytes</taxon>
        <taxon>Chlorophyceae</taxon>
        <taxon>CS clade</taxon>
        <taxon>Chlamydomonadales</taxon>
        <taxon>Volvocaceae</taxon>
        <taxon>Gonium</taxon>
    </lineage>
</organism>
<dbReference type="PANTHER" id="PTHR12203:SF35">
    <property type="entry name" value="PROTEIN O-GLUCOSYLTRANSFERASE 1"/>
    <property type="match status" value="1"/>
</dbReference>
<reference evidence="5" key="1">
    <citation type="journal article" date="2016" name="Nat. Commun.">
        <title>The Gonium pectorale genome demonstrates co-option of cell cycle regulation during the evolution of multicellularity.</title>
        <authorList>
            <person name="Hanschen E.R."/>
            <person name="Marriage T.N."/>
            <person name="Ferris P.J."/>
            <person name="Hamaji T."/>
            <person name="Toyoda A."/>
            <person name="Fujiyama A."/>
            <person name="Neme R."/>
            <person name="Noguchi H."/>
            <person name="Minakuchi Y."/>
            <person name="Suzuki M."/>
            <person name="Kawai-Toyooka H."/>
            <person name="Smith D.R."/>
            <person name="Sparks H."/>
            <person name="Anderson J."/>
            <person name="Bakaric R."/>
            <person name="Luria V."/>
            <person name="Karger A."/>
            <person name="Kirschner M.W."/>
            <person name="Durand P.M."/>
            <person name="Michod R.E."/>
            <person name="Nozaki H."/>
            <person name="Olson B.J."/>
        </authorList>
    </citation>
    <scope>NUCLEOTIDE SEQUENCE [LARGE SCALE GENOMIC DNA]</scope>
    <source>
        <strain evidence="5">NIES-2863</strain>
    </source>
</reference>
<evidence type="ECO:0000256" key="2">
    <source>
        <dbReference type="ARBA" id="ARBA00022679"/>
    </source>
</evidence>
<gene>
    <name evidence="4" type="ORF">GPECTOR_25g371</name>
</gene>
<name>A0A150GG15_GONPE</name>
<evidence type="ECO:0000313" key="5">
    <source>
        <dbReference type="Proteomes" id="UP000075714"/>
    </source>
</evidence>
<comment type="similarity">
    <text evidence="1">Belongs to the glycosyltransferase 90 family.</text>
</comment>
<dbReference type="InterPro" id="IPR051091">
    <property type="entry name" value="O-Glucosyltr/Glycosyltrsf_90"/>
</dbReference>